<dbReference type="OrthoDB" id="5244218at2"/>
<name>H0E604_9ACTN</name>
<keyword evidence="1" id="KW-1133">Transmembrane helix</keyword>
<feature type="transmembrane region" description="Helical" evidence="1">
    <location>
        <begin position="78"/>
        <end position="101"/>
    </location>
</feature>
<evidence type="ECO:0000313" key="3">
    <source>
        <dbReference type="Proteomes" id="UP000005143"/>
    </source>
</evidence>
<feature type="transmembrane region" description="Helical" evidence="1">
    <location>
        <begin position="21"/>
        <end position="43"/>
    </location>
</feature>
<protein>
    <recommendedName>
        <fullName evidence="4">DUF3817 domain-containing protein</fullName>
    </recommendedName>
</protein>
<dbReference type="Proteomes" id="UP000005143">
    <property type="component" value="Unassembled WGS sequence"/>
</dbReference>
<comment type="caution">
    <text evidence="2">The sequence shown here is derived from an EMBL/GenBank/DDBJ whole genome shotgun (WGS) entry which is preliminary data.</text>
</comment>
<evidence type="ECO:0000313" key="2">
    <source>
        <dbReference type="EMBL" id="EHN10898.1"/>
    </source>
</evidence>
<dbReference type="AlphaFoldDB" id="H0E604"/>
<keyword evidence="1" id="KW-0812">Transmembrane</keyword>
<keyword evidence="3" id="KW-1185">Reference proteome</keyword>
<feature type="transmembrane region" description="Helical" evidence="1">
    <location>
        <begin position="55"/>
        <end position="71"/>
    </location>
</feature>
<proteinExistence type="predicted"/>
<dbReference type="EMBL" id="AGUD01000197">
    <property type="protein sequence ID" value="EHN10898.1"/>
    <property type="molecule type" value="Genomic_DNA"/>
</dbReference>
<evidence type="ECO:0000256" key="1">
    <source>
        <dbReference type="SAM" id="Phobius"/>
    </source>
</evidence>
<reference evidence="2 3" key="1">
    <citation type="journal article" date="2013" name="Biodegradation">
        <title>Quantitative proteomic analysis of ibuprofen-degrading Patulibacter sp. strain I11.</title>
        <authorList>
            <person name="Almeida B."/>
            <person name="Kjeldal H."/>
            <person name="Lolas I."/>
            <person name="Knudsen A.D."/>
            <person name="Carvalho G."/>
            <person name="Nielsen K.L."/>
            <person name="Barreto Crespo M.T."/>
            <person name="Stensballe A."/>
            <person name="Nielsen J.L."/>
        </authorList>
    </citation>
    <scope>NUCLEOTIDE SEQUENCE [LARGE SCALE GENOMIC DNA]</scope>
    <source>
        <strain evidence="2 3">I11</strain>
    </source>
</reference>
<organism evidence="2 3">
    <name type="scientific">Patulibacter medicamentivorans</name>
    <dbReference type="NCBI Taxonomy" id="1097667"/>
    <lineage>
        <taxon>Bacteria</taxon>
        <taxon>Bacillati</taxon>
        <taxon>Actinomycetota</taxon>
        <taxon>Thermoleophilia</taxon>
        <taxon>Solirubrobacterales</taxon>
        <taxon>Patulibacteraceae</taxon>
        <taxon>Patulibacter</taxon>
    </lineage>
</organism>
<gene>
    <name evidence="2" type="ORF">PAI11_22540</name>
</gene>
<dbReference type="RefSeq" id="WP_007574957.1">
    <property type="nucleotide sequence ID" value="NZ_AGUD01000197.1"/>
</dbReference>
<keyword evidence="1" id="KW-0472">Membrane</keyword>
<accession>H0E604</accession>
<evidence type="ECO:0008006" key="4">
    <source>
        <dbReference type="Google" id="ProtNLM"/>
    </source>
</evidence>
<sequence length="112" mass="12074">MALGRIPERRTTRVWSPSFGVMKWLSFTHSAIYLGLLGCWIGGVDGGLKTALGWGHGWGWIVMCLLTVLALRARVIPLWLAVCVAVVGAVGPFVGSIGFVVEQRRRAQLAGA</sequence>